<reference evidence="1 2" key="1">
    <citation type="journal article" date="2016" name="Mol. Biol. Evol.">
        <title>Comparative Genomics of Early-Diverging Mushroom-Forming Fungi Provides Insights into the Origins of Lignocellulose Decay Capabilities.</title>
        <authorList>
            <person name="Nagy L.G."/>
            <person name="Riley R."/>
            <person name="Tritt A."/>
            <person name="Adam C."/>
            <person name="Daum C."/>
            <person name="Floudas D."/>
            <person name="Sun H."/>
            <person name="Yadav J.S."/>
            <person name="Pangilinan J."/>
            <person name="Larsson K.H."/>
            <person name="Matsuura K."/>
            <person name="Barry K."/>
            <person name="Labutti K."/>
            <person name="Kuo R."/>
            <person name="Ohm R.A."/>
            <person name="Bhattacharya S.S."/>
            <person name="Shirouzu T."/>
            <person name="Yoshinaga Y."/>
            <person name="Martin F.M."/>
            <person name="Grigoriev I.V."/>
            <person name="Hibbett D.S."/>
        </authorList>
    </citation>
    <scope>NUCLEOTIDE SEQUENCE [LARGE SCALE GENOMIC DNA]</scope>
    <source>
        <strain evidence="1 2">HHB9708</strain>
    </source>
</reference>
<accession>A0A164RFL3</accession>
<dbReference type="EMBL" id="KV419421">
    <property type="protein sequence ID" value="KZS90508.1"/>
    <property type="molecule type" value="Genomic_DNA"/>
</dbReference>
<protein>
    <recommendedName>
        <fullName evidence="3">F-box domain-containing protein</fullName>
    </recommendedName>
</protein>
<dbReference type="AlphaFoldDB" id="A0A164RFL3"/>
<organism evidence="1 2">
    <name type="scientific">Sistotremastrum niveocremeum HHB9708</name>
    <dbReference type="NCBI Taxonomy" id="1314777"/>
    <lineage>
        <taxon>Eukaryota</taxon>
        <taxon>Fungi</taxon>
        <taxon>Dikarya</taxon>
        <taxon>Basidiomycota</taxon>
        <taxon>Agaricomycotina</taxon>
        <taxon>Agaricomycetes</taxon>
        <taxon>Sistotremastrales</taxon>
        <taxon>Sistotremastraceae</taxon>
        <taxon>Sertulicium</taxon>
        <taxon>Sertulicium niveocremeum</taxon>
    </lineage>
</organism>
<dbReference type="OrthoDB" id="3210676at2759"/>
<evidence type="ECO:0008006" key="3">
    <source>
        <dbReference type="Google" id="ProtNLM"/>
    </source>
</evidence>
<proteinExistence type="predicted"/>
<evidence type="ECO:0000313" key="1">
    <source>
        <dbReference type="EMBL" id="KZS90508.1"/>
    </source>
</evidence>
<gene>
    <name evidence="1" type="ORF">SISNIDRAFT_457664</name>
</gene>
<keyword evidence="2" id="KW-1185">Reference proteome</keyword>
<evidence type="ECO:0000313" key="2">
    <source>
        <dbReference type="Proteomes" id="UP000076722"/>
    </source>
</evidence>
<name>A0A164RFL3_9AGAM</name>
<sequence length="176" mass="20537">MQPSLGRTNLPLEIVCEIVEEIVAGDISEHGPNSKAPWRDLDGVSRASKTLRSVAMRYWLQNLAIQEDTDWKFLARRSDLCQYVRQIRIMRYDAFLNLFHLFPLLKRTHLCFLTFSEHVCSRLDWLPPTLQELEIALPDITDTFILSTISTRFPRLKSLRLVHSRAWCSPRTPEVE</sequence>
<dbReference type="Proteomes" id="UP000076722">
    <property type="component" value="Unassembled WGS sequence"/>
</dbReference>